<name>A0A6N7EJM0_9MICO</name>
<proteinExistence type="predicted"/>
<dbReference type="InterPro" id="IPR050789">
    <property type="entry name" value="Diverse_Enzym_Activities"/>
</dbReference>
<evidence type="ECO:0000313" key="2">
    <source>
        <dbReference type="EMBL" id="MPV36386.1"/>
    </source>
</evidence>
<gene>
    <name evidence="2" type="ORF">GB881_04855</name>
</gene>
<keyword evidence="3" id="KW-1185">Reference proteome</keyword>
<comment type="caution">
    <text evidence="2">The sequence shown here is derived from an EMBL/GenBank/DDBJ whole genome shotgun (WGS) entry which is preliminary data.</text>
</comment>
<evidence type="ECO:0000313" key="3">
    <source>
        <dbReference type="Proteomes" id="UP000437709"/>
    </source>
</evidence>
<dbReference type="InterPro" id="IPR012338">
    <property type="entry name" value="Beta-lactam/transpept-like"/>
</dbReference>
<dbReference type="Gene3D" id="3.40.710.10">
    <property type="entry name" value="DD-peptidase/beta-lactamase superfamily"/>
    <property type="match status" value="1"/>
</dbReference>
<dbReference type="PANTHER" id="PTHR43283:SF15">
    <property type="entry name" value="CONSERVED PROTEIN"/>
    <property type="match status" value="1"/>
</dbReference>
<dbReference type="SUPFAM" id="SSF56601">
    <property type="entry name" value="beta-lactamase/transpeptidase-like"/>
    <property type="match status" value="1"/>
</dbReference>
<dbReference type="RefSeq" id="WP_152194480.1">
    <property type="nucleotide sequence ID" value="NZ_VUKD01000002.1"/>
</dbReference>
<evidence type="ECO:0000259" key="1">
    <source>
        <dbReference type="Pfam" id="PF00144"/>
    </source>
</evidence>
<organism evidence="2 3">
    <name type="scientific">Georgenia subflava</name>
    <dbReference type="NCBI Taxonomy" id="1622177"/>
    <lineage>
        <taxon>Bacteria</taxon>
        <taxon>Bacillati</taxon>
        <taxon>Actinomycetota</taxon>
        <taxon>Actinomycetes</taxon>
        <taxon>Micrococcales</taxon>
        <taxon>Bogoriellaceae</taxon>
        <taxon>Georgenia</taxon>
    </lineage>
</organism>
<dbReference type="Proteomes" id="UP000437709">
    <property type="component" value="Unassembled WGS sequence"/>
</dbReference>
<dbReference type="EMBL" id="WHPC01000011">
    <property type="protein sequence ID" value="MPV36386.1"/>
    <property type="molecule type" value="Genomic_DNA"/>
</dbReference>
<dbReference type="InterPro" id="IPR001466">
    <property type="entry name" value="Beta-lactam-related"/>
</dbReference>
<keyword evidence="2" id="KW-0378">Hydrolase</keyword>
<sequence length="271" mass="28949">MDPFESLRELDFPVGVVVTDSVDAVAHYGDTTTPYRWASVTKLLSATATLVAVERGMVRLDEAAGPDGATVRHLLAHASGVPFDSGATLSEPGRRRVYSNLGIELLAEHVADAVGTDFTGWVEETVVDPLGMSTVLIEGSPAHGATGSAEDLAVLGRELLNPTLLGRELYEEATSVVFPGLSGVLPGYGRQEHNDWGLGFEIRDHKSPHWTGQNSSPRTFGHFGQSGSFLWVDPEVHLSTAFLGSEPFGDWAVEAWPPLTDAILAQHAPLG</sequence>
<reference evidence="2 3" key="1">
    <citation type="submission" date="2019-10" db="EMBL/GenBank/DDBJ databases">
        <title>Georgenia wutianyii sp. nov. and Georgenia yuyongxinii sp. nov. isolated from plateau pika (Ochotona curzoniae) in the Qinghai-Tibet plateau of China.</title>
        <authorList>
            <person name="Tian Z."/>
        </authorList>
    </citation>
    <scope>NUCLEOTIDE SEQUENCE [LARGE SCALE GENOMIC DNA]</scope>
    <source>
        <strain evidence="2 3">JCM 19765</strain>
    </source>
</reference>
<dbReference type="GO" id="GO:0016787">
    <property type="term" value="F:hydrolase activity"/>
    <property type="evidence" value="ECO:0007669"/>
    <property type="project" value="UniProtKB-KW"/>
</dbReference>
<protein>
    <submittedName>
        <fullName evidence="2">Serine hydrolase</fullName>
    </submittedName>
</protein>
<feature type="domain" description="Beta-lactamase-related" evidence="1">
    <location>
        <begin position="30"/>
        <end position="247"/>
    </location>
</feature>
<dbReference type="AlphaFoldDB" id="A0A6N7EJM0"/>
<dbReference type="Pfam" id="PF00144">
    <property type="entry name" value="Beta-lactamase"/>
    <property type="match status" value="1"/>
</dbReference>
<dbReference type="PANTHER" id="PTHR43283">
    <property type="entry name" value="BETA-LACTAMASE-RELATED"/>
    <property type="match status" value="1"/>
</dbReference>
<accession>A0A6N7EJM0</accession>